<dbReference type="InterPro" id="IPR004167">
    <property type="entry name" value="PSBD"/>
</dbReference>
<dbReference type="OrthoDB" id="9805770at2"/>
<dbReference type="Gene3D" id="3.30.559.10">
    <property type="entry name" value="Chloramphenicol acetyltransferase-like domain"/>
    <property type="match status" value="1"/>
</dbReference>
<dbReference type="InterPro" id="IPR001078">
    <property type="entry name" value="2-oxoacid_DH_actylTfrase"/>
</dbReference>
<feature type="domain" description="Peripheral subunit-binding (PSBD)" evidence="14">
    <location>
        <begin position="131"/>
        <end position="168"/>
    </location>
</feature>
<reference evidence="15 16" key="1">
    <citation type="submission" date="2019-02" db="EMBL/GenBank/DDBJ databases">
        <title>Deep-cultivation of Planctomycetes and their phenomic and genomic characterization uncovers novel biology.</title>
        <authorList>
            <person name="Wiegand S."/>
            <person name="Jogler M."/>
            <person name="Boedeker C."/>
            <person name="Pinto D."/>
            <person name="Vollmers J."/>
            <person name="Rivas-Marin E."/>
            <person name="Kohn T."/>
            <person name="Peeters S.H."/>
            <person name="Heuer A."/>
            <person name="Rast P."/>
            <person name="Oberbeckmann S."/>
            <person name="Bunk B."/>
            <person name="Jeske O."/>
            <person name="Meyerdierks A."/>
            <person name="Storesund J.E."/>
            <person name="Kallscheuer N."/>
            <person name="Luecker S."/>
            <person name="Lage O.M."/>
            <person name="Pohl T."/>
            <person name="Merkel B.J."/>
            <person name="Hornburger P."/>
            <person name="Mueller R.-W."/>
            <person name="Bruemmer F."/>
            <person name="Labrenz M."/>
            <person name="Spormann A.M."/>
            <person name="Op den Camp H."/>
            <person name="Overmann J."/>
            <person name="Amann R."/>
            <person name="Jetten M.S.M."/>
            <person name="Mascher T."/>
            <person name="Medema M.H."/>
            <person name="Devos D.P."/>
            <person name="Kaster A.-K."/>
            <person name="Ovreas L."/>
            <person name="Rohde M."/>
            <person name="Galperin M.Y."/>
            <person name="Jogler C."/>
        </authorList>
    </citation>
    <scope>NUCLEOTIDE SEQUENCE [LARGE SCALE GENOMIC DNA]</scope>
    <source>
        <strain evidence="15 16">ElP</strain>
    </source>
</reference>
<dbReference type="InterPro" id="IPR023213">
    <property type="entry name" value="CAT-like_dom_sf"/>
</dbReference>
<dbReference type="EC" id="2.3.1.61" evidence="4 11"/>
<evidence type="ECO:0000256" key="2">
    <source>
        <dbReference type="ARBA" id="ARBA00005145"/>
    </source>
</evidence>
<dbReference type="GO" id="GO:0045252">
    <property type="term" value="C:oxoglutarate dehydrogenase complex"/>
    <property type="evidence" value="ECO:0007669"/>
    <property type="project" value="UniProtKB-UniRule"/>
</dbReference>
<keyword evidence="8 11" id="KW-0450">Lipoyl</keyword>
<dbReference type="InterPro" id="IPR000089">
    <property type="entry name" value="Biotin_lipoyl"/>
</dbReference>
<dbReference type="InterPro" id="IPR011053">
    <property type="entry name" value="Single_hybrid_motif"/>
</dbReference>
<evidence type="ECO:0000256" key="7">
    <source>
        <dbReference type="ARBA" id="ARBA00022679"/>
    </source>
</evidence>
<evidence type="ECO:0000256" key="8">
    <source>
        <dbReference type="ARBA" id="ARBA00022823"/>
    </source>
</evidence>
<evidence type="ECO:0000313" key="15">
    <source>
        <dbReference type="EMBL" id="QDV38563.1"/>
    </source>
</evidence>
<dbReference type="GO" id="GO:0004149">
    <property type="term" value="F:dihydrolipoyllysine-residue succinyltransferase activity"/>
    <property type="evidence" value="ECO:0007669"/>
    <property type="project" value="UniProtKB-UniRule"/>
</dbReference>
<evidence type="ECO:0000256" key="3">
    <source>
        <dbReference type="ARBA" id="ARBA00007317"/>
    </source>
</evidence>
<keyword evidence="9 11" id="KW-0012">Acyltransferase</keyword>
<dbReference type="PROSITE" id="PS50968">
    <property type="entry name" value="BIOTINYL_LIPOYL"/>
    <property type="match status" value="1"/>
</dbReference>
<dbReference type="InterPro" id="IPR006255">
    <property type="entry name" value="SucB"/>
</dbReference>
<dbReference type="KEGG" id="tpla:ElP_65180"/>
<dbReference type="Pfam" id="PF00364">
    <property type="entry name" value="Biotin_lipoyl"/>
    <property type="match status" value="1"/>
</dbReference>
<dbReference type="GO" id="GO:0006099">
    <property type="term" value="P:tricarboxylic acid cycle"/>
    <property type="evidence" value="ECO:0007669"/>
    <property type="project" value="UniProtKB-UniRule"/>
</dbReference>
<dbReference type="InterPro" id="IPR036625">
    <property type="entry name" value="E3-bd_dom_sf"/>
</dbReference>
<evidence type="ECO:0000259" key="14">
    <source>
        <dbReference type="PROSITE" id="PS51826"/>
    </source>
</evidence>
<comment type="similarity">
    <text evidence="3 11">Belongs to the 2-oxoacid dehydrogenase family.</text>
</comment>
<dbReference type="NCBIfam" id="TIGR01347">
    <property type="entry name" value="sucB"/>
    <property type="match status" value="1"/>
</dbReference>
<keyword evidence="16" id="KW-1185">Reference proteome</keyword>
<dbReference type="GO" id="GO:0033512">
    <property type="term" value="P:L-lysine catabolic process to acetyl-CoA via saccharopine"/>
    <property type="evidence" value="ECO:0007669"/>
    <property type="project" value="UniProtKB-UniRule"/>
</dbReference>
<feature type="compositionally biased region" description="Low complexity" evidence="12">
    <location>
        <begin position="78"/>
        <end position="87"/>
    </location>
</feature>
<dbReference type="Gene3D" id="4.10.320.10">
    <property type="entry name" value="E3-binding domain"/>
    <property type="match status" value="1"/>
</dbReference>
<dbReference type="GO" id="GO:0005829">
    <property type="term" value="C:cytosol"/>
    <property type="evidence" value="ECO:0007669"/>
    <property type="project" value="TreeGrafter"/>
</dbReference>
<feature type="compositionally biased region" description="Low complexity" evidence="12">
    <location>
        <begin position="95"/>
        <end position="112"/>
    </location>
</feature>
<dbReference type="SUPFAM" id="SSF52777">
    <property type="entry name" value="CoA-dependent acyltransferases"/>
    <property type="match status" value="1"/>
</dbReference>
<gene>
    <name evidence="15" type="primary">sucB</name>
    <name evidence="15" type="ORF">ElP_65180</name>
</gene>
<sequence length="431" mass="45177">MAAVEIKVPSAGESVTEGILSRWMKPDGARIKSGEPLFEVETDKASTEVPAPADGVLKIGVAEGETVEVGATVGTIDPSGSPAGAPEAPKETAGKAEPAPAEAPSTSTSAAPQAPPTPAPTAGGDGPMAGEPSPSARRLAEEEQVDLKSVEGSGRGGRITKEDVIGAVEARGTSPAPSAPAAPPSPAPTPTPTDGASRTGRQTRQRLPLIRQKIAQRLVQAQQTAAILTTFNEADMSAVMALRGKYKDAYKEKHGVNLGFMSFFVKAAVEALKAFPAVNAQIDGTEIVYNNYYDVGVAVSTERGLMVPVIRDCDSLTFAGIEKTIVGFAKKARDNKIGVDDLQGGTFTITNGGVFGSLLSTPILNPPQSAILGMHSIQKRPVVVDDEIVVRPMMYLALSYDHRIIDGREAVSCLVRIKECVEDPERMMLEI</sequence>
<evidence type="ECO:0000313" key="16">
    <source>
        <dbReference type="Proteomes" id="UP000317835"/>
    </source>
</evidence>
<protein>
    <recommendedName>
        <fullName evidence="5 11">Dihydrolipoyllysine-residue succinyltransferase component of 2-oxoglutarate dehydrogenase complex</fullName>
        <ecNumber evidence="4 11">2.3.1.61</ecNumber>
    </recommendedName>
    <alternativeName>
        <fullName evidence="11">2-oxoglutarate dehydrogenase complex component E2</fullName>
    </alternativeName>
</protein>
<keyword evidence="6 11" id="KW-0816">Tricarboxylic acid cycle</keyword>
<feature type="region of interest" description="Disordered" evidence="12">
    <location>
        <begin position="70"/>
        <end position="206"/>
    </location>
</feature>
<evidence type="ECO:0000256" key="12">
    <source>
        <dbReference type="SAM" id="MobiDB-lite"/>
    </source>
</evidence>
<comment type="pathway">
    <text evidence="2 11">Amino-acid degradation; L-lysine degradation via saccharopine pathway; glutaryl-CoA from L-lysine: step 6/6.</text>
</comment>
<name>A0A518HCH4_9BACT</name>
<dbReference type="RefSeq" id="WP_145277160.1">
    <property type="nucleotide sequence ID" value="NZ_CP036426.1"/>
</dbReference>
<dbReference type="PROSITE" id="PS00189">
    <property type="entry name" value="LIPOYL"/>
    <property type="match status" value="1"/>
</dbReference>
<evidence type="ECO:0000256" key="9">
    <source>
        <dbReference type="ARBA" id="ARBA00023315"/>
    </source>
</evidence>
<dbReference type="UniPathway" id="UPA00868">
    <property type="reaction ID" value="UER00840"/>
</dbReference>
<feature type="domain" description="Lipoyl-binding" evidence="13">
    <location>
        <begin position="3"/>
        <end position="77"/>
    </location>
</feature>
<evidence type="ECO:0000256" key="1">
    <source>
        <dbReference type="ARBA" id="ARBA00004052"/>
    </source>
</evidence>
<dbReference type="PROSITE" id="PS51826">
    <property type="entry name" value="PSBD"/>
    <property type="match status" value="1"/>
</dbReference>
<dbReference type="EMBL" id="CP036426">
    <property type="protein sequence ID" value="QDV38563.1"/>
    <property type="molecule type" value="Genomic_DNA"/>
</dbReference>
<organism evidence="15 16">
    <name type="scientific">Tautonia plasticadhaerens</name>
    <dbReference type="NCBI Taxonomy" id="2527974"/>
    <lineage>
        <taxon>Bacteria</taxon>
        <taxon>Pseudomonadati</taxon>
        <taxon>Planctomycetota</taxon>
        <taxon>Planctomycetia</taxon>
        <taxon>Isosphaerales</taxon>
        <taxon>Isosphaeraceae</taxon>
        <taxon>Tautonia</taxon>
    </lineage>
</organism>
<feature type="compositionally biased region" description="Pro residues" evidence="12">
    <location>
        <begin position="177"/>
        <end position="191"/>
    </location>
</feature>
<evidence type="ECO:0000256" key="6">
    <source>
        <dbReference type="ARBA" id="ARBA00022532"/>
    </source>
</evidence>
<dbReference type="SUPFAM" id="SSF47005">
    <property type="entry name" value="Peripheral subunit-binding domain of 2-oxo acid dehydrogenase complex"/>
    <property type="match status" value="1"/>
</dbReference>
<dbReference type="FunFam" id="3.30.559.10:FF:000007">
    <property type="entry name" value="Dihydrolipoamide acetyltransferase component of pyruvate dehydrogenase complex"/>
    <property type="match status" value="1"/>
</dbReference>
<dbReference type="Pfam" id="PF00198">
    <property type="entry name" value="2-oxoacid_dh"/>
    <property type="match status" value="1"/>
</dbReference>
<evidence type="ECO:0000256" key="10">
    <source>
        <dbReference type="ARBA" id="ARBA00052761"/>
    </source>
</evidence>
<comment type="cofactor">
    <cofactor evidence="11">
        <name>(R)-lipoate</name>
        <dbReference type="ChEBI" id="CHEBI:83088"/>
    </cofactor>
    <text evidence="11">Binds 1 lipoyl cofactor covalently.</text>
</comment>
<proteinExistence type="inferred from homology"/>
<dbReference type="Pfam" id="PF02817">
    <property type="entry name" value="E3_binding"/>
    <property type="match status" value="1"/>
</dbReference>
<evidence type="ECO:0000259" key="13">
    <source>
        <dbReference type="PROSITE" id="PS50968"/>
    </source>
</evidence>
<comment type="catalytic activity">
    <reaction evidence="10 11">
        <text>N(6)-[(R)-dihydrolipoyl]-L-lysyl-[protein] + succinyl-CoA = N(6)-[(R)-S(8)-succinyldihydrolipoyl]-L-lysyl-[protein] + CoA</text>
        <dbReference type="Rhea" id="RHEA:15213"/>
        <dbReference type="Rhea" id="RHEA-COMP:10475"/>
        <dbReference type="Rhea" id="RHEA-COMP:20092"/>
        <dbReference type="ChEBI" id="CHEBI:57287"/>
        <dbReference type="ChEBI" id="CHEBI:57292"/>
        <dbReference type="ChEBI" id="CHEBI:83100"/>
        <dbReference type="ChEBI" id="CHEBI:83120"/>
        <dbReference type="EC" id="2.3.1.61"/>
    </reaction>
</comment>
<dbReference type="CDD" id="cd06849">
    <property type="entry name" value="lipoyl_domain"/>
    <property type="match status" value="1"/>
</dbReference>
<dbReference type="PANTHER" id="PTHR43416:SF5">
    <property type="entry name" value="DIHYDROLIPOYLLYSINE-RESIDUE SUCCINYLTRANSFERASE COMPONENT OF 2-OXOGLUTARATE DEHYDROGENASE COMPLEX, MITOCHONDRIAL"/>
    <property type="match status" value="1"/>
</dbReference>
<dbReference type="Gene3D" id="2.40.50.100">
    <property type="match status" value="1"/>
</dbReference>
<evidence type="ECO:0000256" key="4">
    <source>
        <dbReference type="ARBA" id="ARBA00012945"/>
    </source>
</evidence>
<keyword evidence="7 11" id="KW-0808">Transferase</keyword>
<dbReference type="Proteomes" id="UP000317835">
    <property type="component" value="Chromosome"/>
</dbReference>
<evidence type="ECO:0000256" key="5">
    <source>
        <dbReference type="ARBA" id="ARBA00019511"/>
    </source>
</evidence>
<evidence type="ECO:0000256" key="11">
    <source>
        <dbReference type="RuleBase" id="RU361138"/>
    </source>
</evidence>
<dbReference type="NCBIfam" id="NF004309">
    <property type="entry name" value="PRK05704.1"/>
    <property type="match status" value="1"/>
</dbReference>
<feature type="compositionally biased region" description="Basic and acidic residues" evidence="12">
    <location>
        <begin position="138"/>
        <end position="149"/>
    </location>
</feature>
<dbReference type="SUPFAM" id="SSF51230">
    <property type="entry name" value="Single hybrid motif"/>
    <property type="match status" value="1"/>
</dbReference>
<dbReference type="InterPro" id="IPR050537">
    <property type="entry name" value="2-oxoacid_dehydrogenase"/>
</dbReference>
<dbReference type="PANTHER" id="PTHR43416">
    <property type="entry name" value="DIHYDROLIPOYLLYSINE-RESIDUE SUCCINYLTRANSFERASE COMPONENT OF 2-OXOGLUTARATE DEHYDROGENASE COMPLEX, MITOCHONDRIAL-RELATED"/>
    <property type="match status" value="1"/>
</dbReference>
<accession>A0A518HCH4</accession>
<dbReference type="AlphaFoldDB" id="A0A518HCH4"/>
<comment type="function">
    <text evidence="1 11">E2 component of the 2-oxoglutarate dehydrogenase (OGDH) complex which catalyzes the second step in the conversion of 2-oxoglutarate to succinyl-CoA and CO(2).</text>
</comment>
<dbReference type="InterPro" id="IPR003016">
    <property type="entry name" value="2-oxoA_DH_lipoyl-BS"/>
</dbReference>